<dbReference type="NCBIfam" id="TIGR01571">
    <property type="entry name" value="A_thal_Cys_rich"/>
    <property type="match status" value="1"/>
</dbReference>
<evidence type="ECO:0000313" key="4">
    <source>
        <dbReference type="Proteomes" id="UP001327560"/>
    </source>
</evidence>
<feature type="transmembrane region" description="Helical" evidence="2">
    <location>
        <begin position="335"/>
        <end position="353"/>
    </location>
</feature>
<accession>A0AAQ3QQU1</accession>
<dbReference type="EMBL" id="CP136897">
    <property type="protein sequence ID" value="WOL18001.1"/>
    <property type="molecule type" value="Genomic_DNA"/>
</dbReference>
<keyword evidence="2" id="KW-1133">Transmembrane helix</keyword>
<dbReference type="InterPro" id="IPR006461">
    <property type="entry name" value="PLAC_motif_containing"/>
</dbReference>
<organism evidence="3 4">
    <name type="scientific">Canna indica</name>
    <name type="common">Indian-shot</name>
    <dbReference type="NCBI Taxonomy" id="4628"/>
    <lineage>
        <taxon>Eukaryota</taxon>
        <taxon>Viridiplantae</taxon>
        <taxon>Streptophyta</taxon>
        <taxon>Embryophyta</taxon>
        <taxon>Tracheophyta</taxon>
        <taxon>Spermatophyta</taxon>
        <taxon>Magnoliopsida</taxon>
        <taxon>Liliopsida</taxon>
        <taxon>Zingiberales</taxon>
        <taxon>Cannaceae</taxon>
        <taxon>Canna</taxon>
    </lineage>
</organism>
<keyword evidence="2" id="KW-0812">Transmembrane</keyword>
<dbReference type="Pfam" id="PF11204">
    <property type="entry name" value="DUF2985"/>
    <property type="match status" value="1"/>
</dbReference>
<feature type="transmembrane region" description="Helical" evidence="2">
    <location>
        <begin position="390"/>
        <end position="412"/>
    </location>
</feature>
<evidence type="ECO:0000256" key="1">
    <source>
        <dbReference type="SAM" id="MobiDB-lite"/>
    </source>
</evidence>
<name>A0AAQ3QQU1_9LILI</name>
<dbReference type="AlphaFoldDB" id="A0AAQ3QQU1"/>
<protein>
    <recommendedName>
        <fullName evidence="5">PLAC8 family protein</fullName>
    </recommendedName>
</protein>
<evidence type="ECO:0008006" key="5">
    <source>
        <dbReference type="Google" id="ProtNLM"/>
    </source>
</evidence>
<feature type="transmembrane region" description="Helical" evidence="2">
    <location>
        <begin position="137"/>
        <end position="160"/>
    </location>
</feature>
<keyword evidence="4" id="KW-1185">Reference proteome</keyword>
<dbReference type="InterPro" id="IPR021369">
    <property type="entry name" value="DUF2985"/>
</dbReference>
<dbReference type="PANTHER" id="PTHR31045:SF19">
    <property type="entry name" value="OS03G0299800 PROTEIN"/>
    <property type="match status" value="1"/>
</dbReference>
<gene>
    <name evidence="3" type="ORF">Cni_G26794</name>
</gene>
<proteinExistence type="predicted"/>
<feature type="region of interest" description="Disordered" evidence="1">
    <location>
        <begin position="470"/>
        <end position="520"/>
    </location>
</feature>
<reference evidence="3 4" key="1">
    <citation type="submission" date="2023-10" db="EMBL/GenBank/DDBJ databases">
        <title>Chromosome-scale genome assembly provides insights into flower coloration mechanisms of Canna indica.</title>
        <authorList>
            <person name="Li C."/>
        </authorList>
    </citation>
    <scope>NUCLEOTIDE SEQUENCE [LARGE SCALE GENOMIC DNA]</scope>
    <source>
        <tissue evidence="3">Flower</tissue>
    </source>
</reference>
<dbReference type="GO" id="GO:0009975">
    <property type="term" value="F:cyclase activity"/>
    <property type="evidence" value="ECO:0007669"/>
    <property type="project" value="TreeGrafter"/>
</dbReference>
<feature type="transmembrane region" description="Helical" evidence="2">
    <location>
        <begin position="230"/>
        <end position="256"/>
    </location>
</feature>
<evidence type="ECO:0000256" key="2">
    <source>
        <dbReference type="SAM" id="Phobius"/>
    </source>
</evidence>
<feature type="transmembrane region" description="Helical" evidence="2">
    <location>
        <begin position="268"/>
        <end position="287"/>
    </location>
</feature>
<evidence type="ECO:0000313" key="3">
    <source>
        <dbReference type="EMBL" id="WOL18001.1"/>
    </source>
</evidence>
<dbReference type="Pfam" id="PF04749">
    <property type="entry name" value="PLAC8"/>
    <property type="match status" value="1"/>
</dbReference>
<keyword evidence="2" id="KW-0472">Membrane</keyword>
<dbReference type="PANTHER" id="PTHR31045">
    <property type="entry name" value="PLAC8 FAMILY PROTEIN-RELATED"/>
    <property type="match status" value="1"/>
</dbReference>
<dbReference type="Proteomes" id="UP001327560">
    <property type="component" value="Chromosome 8"/>
</dbReference>
<feature type="transmembrane region" description="Helical" evidence="2">
    <location>
        <begin position="365"/>
        <end position="384"/>
    </location>
</feature>
<sequence>MESNGNVPKTQDAQEIINKSTGKSMRLKLLDHVSLCIPGKEEQNSDQTQHGRRFLDFLKARPSKDWLLKFGCVGRSSPFSYVKRLGSLRSSSTQPPSADCAPIHGRQPFRVPFVRKINWSALLAYCKNWAKHPMNMALLVWLFFVTVCLFVLFLFMTGLLDNVITESSQRKRWTEITNQIVNALFTIMCIYQHPRLLHHLFLLYRWRAEDVEELRKVYCKSNGAHRPNEWAHMMFVVALLHITCLAQYGLCGLCWGYSSEARPTWPQILLIAVGTIAPIIAGAYVIYSPLGRKYKPEGEEESQGQIVEQVTEANEMVEIAEPKWVGGLFDCSDDLTVASLSFFCTFCVFGWNMERLGFGNMYVHIVTFMLLCVSPLLVFSVAAINIDDDAVRYMMGVAGVVLCFCGLLYGGFWRMQMRKKFKLTASPFCCGYPAMTDFMQWLFCWSCSLAQEVRTGNFYDIEENILHSKEREEEESSKLQPLPREGELGPMIESNTSAKEKCSTPPQAKGVAKHDGSGCVRMNVEEEKDELMRPPRQPLIQA</sequence>
<dbReference type="GO" id="GO:0051762">
    <property type="term" value="P:sesquiterpene biosynthetic process"/>
    <property type="evidence" value="ECO:0007669"/>
    <property type="project" value="TreeGrafter"/>
</dbReference>